<keyword evidence="2" id="KW-1185">Reference proteome</keyword>
<name>A0ABX2TBQ3_9PROT</name>
<comment type="caution">
    <text evidence="1">The sequence shown here is derived from an EMBL/GenBank/DDBJ whole genome shotgun (WGS) entry which is preliminary data.</text>
</comment>
<dbReference type="EMBL" id="JABFDB010000012">
    <property type="protein sequence ID" value="NYZ21609.1"/>
    <property type="molecule type" value="Genomic_DNA"/>
</dbReference>
<reference evidence="1 2" key="1">
    <citation type="submission" date="2020-05" db="EMBL/GenBank/DDBJ databases">
        <title>Azospirillum oleiclasticum sp. nov, a nitrogen-fixing and heavy crude oil-emulsifying bacterium isolated from the crude oil of Yumen Oilfield.</title>
        <authorList>
            <person name="Wu D."/>
            <person name="Cai M."/>
            <person name="Zhang X."/>
        </authorList>
    </citation>
    <scope>NUCLEOTIDE SEQUENCE [LARGE SCALE GENOMIC DNA]</scope>
    <source>
        <strain evidence="1 2">ROY-1-1-2</strain>
    </source>
</reference>
<gene>
    <name evidence="1" type="ORF">HND93_18000</name>
</gene>
<organism evidence="1 2">
    <name type="scientific">Azospirillum oleiclasticum</name>
    <dbReference type="NCBI Taxonomy" id="2735135"/>
    <lineage>
        <taxon>Bacteria</taxon>
        <taxon>Pseudomonadati</taxon>
        <taxon>Pseudomonadota</taxon>
        <taxon>Alphaproteobacteria</taxon>
        <taxon>Rhodospirillales</taxon>
        <taxon>Azospirillaceae</taxon>
        <taxon>Azospirillum</taxon>
    </lineage>
</organism>
<dbReference type="RefSeq" id="WP_180283381.1">
    <property type="nucleotide sequence ID" value="NZ_JABFDB010000012.1"/>
</dbReference>
<evidence type="ECO:0000313" key="2">
    <source>
        <dbReference type="Proteomes" id="UP000584642"/>
    </source>
</evidence>
<sequence length="62" mass="6739">MDALCATLRADLRRGADRGHVLRRARQGLAMLDNAVTADDGDTILHEIAREDLLDIIRLAGG</sequence>
<accession>A0ABX2TBQ3</accession>
<protein>
    <submittedName>
        <fullName evidence="1">Uncharacterized protein</fullName>
    </submittedName>
</protein>
<evidence type="ECO:0000313" key="1">
    <source>
        <dbReference type="EMBL" id="NYZ21609.1"/>
    </source>
</evidence>
<dbReference type="Proteomes" id="UP000584642">
    <property type="component" value="Unassembled WGS sequence"/>
</dbReference>
<proteinExistence type="predicted"/>